<evidence type="ECO:0000313" key="2">
    <source>
        <dbReference type="EMBL" id="CAJ65040.1"/>
    </source>
</evidence>
<evidence type="ECO:0000313" key="3">
    <source>
        <dbReference type="Proteomes" id="UP000000657"/>
    </source>
</evidence>
<dbReference type="InterPro" id="IPR029068">
    <property type="entry name" value="Glyas_Bleomycin-R_OHBP_Dase"/>
</dbReference>
<accession>Q0RBZ0</accession>
<feature type="domain" description="Glyoxalase/fosfomycin resistance/dioxygenase" evidence="1">
    <location>
        <begin position="6"/>
        <end position="67"/>
    </location>
</feature>
<dbReference type="EMBL" id="CT573213">
    <property type="protein sequence ID" value="CAJ65040.1"/>
    <property type="molecule type" value="Genomic_DNA"/>
</dbReference>
<dbReference type="Pfam" id="PF00903">
    <property type="entry name" value="Glyoxalase"/>
    <property type="match status" value="1"/>
</dbReference>
<protein>
    <recommendedName>
        <fullName evidence="1">Glyoxalase/fosfomycin resistance/dioxygenase domain-containing protein</fullName>
    </recommendedName>
</protein>
<dbReference type="RefSeq" id="WP_011607462.1">
    <property type="nucleotide sequence ID" value="NC_008278.1"/>
</dbReference>
<evidence type="ECO:0000259" key="1">
    <source>
        <dbReference type="Pfam" id="PF00903"/>
    </source>
</evidence>
<dbReference type="HOGENOM" id="CLU_166907_0_0_11"/>
<dbReference type="KEGG" id="fal:FRAAL6417"/>
<dbReference type="AlphaFoldDB" id="Q0RBZ0"/>
<dbReference type="eggNOG" id="COG0346">
    <property type="taxonomic scope" value="Bacteria"/>
</dbReference>
<organism evidence="2 3">
    <name type="scientific">Frankia alni (strain DSM 45986 / CECT 9034 / ACN14a)</name>
    <dbReference type="NCBI Taxonomy" id="326424"/>
    <lineage>
        <taxon>Bacteria</taxon>
        <taxon>Bacillati</taxon>
        <taxon>Actinomycetota</taxon>
        <taxon>Actinomycetes</taxon>
        <taxon>Frankiales</taxon>
        <taxon>Frankiaceae</taxon>
        <taxon>Frankia</taxon>
    </lineage>
</organism>
<dbReference type="OrthoDB" id="5186830at2"/>
<dbReference type="Proteomes" id="UP000000657">
    <property type="component" value="Chromosome"/>
</dbReference>
<dbReference type="STRING" id="326424.FRAAL6417"/>
<reference evidence="2 3" key="1">
    <citation type="journal article" date="2007" name="Genome Res.">
        <title>Genome characteristics of facultatively symbiotic Frankia sp. strains reflect host range and host plant biogeography.</title>
        <authorList>
            <person name="Normand P."/>
            <person name="Lapierre P."/>
            <person name="Tisa L.S."/>
            <person name="Gogarten J.P."/>
            <person name="Alloisio N."/>
            <person name="Bagnarol E."/>
            <person name="Bassi C.A."/>
            <person name="Berry A.M."/>
            <person name="Bickhart D.M."/>
            <person name="Choisne N."/>
            <person name="Couloux A."/>
            <person name="Cournoyer B."/>
            <person name="Cruveiller S."/>
            <person name="Daubin V."/>
            <person name="Demange N."/>
            <person name="Francino M.P."/>
            <person name="Goltsman E."/>
            <person name="Huang Y."/>
            <person name="Kopp O.R."/>
            <person name="Labarre L."/>
            <person name="Lapidus A."/>
            <person name="Lavire C."/>
            <person name="Marechal J."/>
            <person name="Martinez M."/>
            <person name="Mastronunzio J.E."/>
            <person name="Mullin B.C."/>
            <person name="Niemann J."/>
            <person name="Pujic P."/>
            <person name="Rawnsley T."/>
            <person name="Rouy Z."/>
            <person name="Schenowitz C."/>
            <person name="Sellstedt A."/>
            <person name="Tavares F."/>
            <person name="Tomkins J.P."/>
            <person name="Vallenet D."/>
            <person name="Valverde C."/>
            <person name="Wall L.G."/>
            <person name="Wang Y."/>
            <person name="Medigue C."/>
            <person name="Benson D.R."/>
        </authorList>
    </citation>
    <scope>NUCLEOTIDE SEQUENCE [LARGE SCALE GENOMIC DNA]</scope>
    <source>
        <strain evidence="3">DSM 45986 / CECT 9034 / ACN14a</strain>
    </source>
</reference>
<keyword evidence="3" id="KW-1185">Reference proteome</keyword>
<proteinExistence type="predicted"/>
<dbReference type="InterPro" id="IPR004360">
    <property type="entry name" value="Glyas_Fos-R_dOase_dom"/>
</dbReference>
<sequence length="101" mass="11195">MTAPEIDLVVIYCADLAACRDFYQRLGLTFRQESHGNGPEHFSTTLAGGTVVELYPAAAARRTDHLRLGLTVRQDATRPRIPLGRHVIRDPEGRAVDVRVV</sequence>
<gene>
    <name evidence="2" type="ordered locus">FRAAL6417</name>
</gene>
<dbReference type="Gene3D" id="3.10.180.10">
    <property type="entry name" value="2,3-Dihydroxybiphenyl 1,2-Dioxygenase, domain 1"/>
    <property type="match status" value="1"/>
</dbReference>
<dbReference type="SUPFAM" id="SSF54593">
    <property type="entry name" value="Glyoxalase/Bleomycin resistance protein/Dihydroxybiphenyl dioxygenase"/>
    <property type="match status" value="1"/>
</dbReference>
<name>Q0RBZ0_FRAAA</name>